<evidence type="ECO:0000259" key="1">
    <source>
        <dbReference type="PROSITE" id="PS50943"/>
    </source>
</evidence>
<evidence type="ECO:0000313" key="2">
    <source>
        <dbReference type="EMBL" id="MRX52928.1"/>
    </source>
</evidence>
<accession>A0A6I2M4A8</accession>
<feature type="domain" description="HTH cro/C1-type" evidence="1">
    <location>
        <begin position="6"/>
        <end position="37"/>
    </location>
</feature>
<dbReference type="SUPFAM" id="SSF47413">
    <property type="entry name" value="lambda repressor-like DNA-binding domains"/>
    <property type="match status" value="1"/>
</dbReference>
<dbReference type="EMBL" id="WKKF01000001">
    <property type="protein sequence ID" value="MRX52928.1"/>
    <property type="molecule type" value="Genomic_DNA"/>
</dbReference>
<dbReference type="Proteomes" id="UP000441585">
    <property type="component" value="Unassembled WGS sequence"/>
</dbReference>
<organism evidence="2 3">
    <name type="scientific">Metabacillus idriensis</name>
    <dbReference type="NCBI Taxonomy" id="324768"/>
    <lineage>
        <taxon>Bacteria</taxon>
        <taxon>Bacillati</taxon>
        <taxon>Bacillota</taxon>
        <taxon>Bacilli</taxon>
        <taxon>Bacillales</taxon>
        <taxon>Bacillaceae</taxon>
        <taxon>Metabacillus</taxon>
    </lineage>
</organism>
<keyword evidence="3" id="KW-1185">Reference proteome</keyword>
<dbReference type="InterPro" id="IPR010982">
    <property type="entry name" value="Lambda_DNA-bd_dom_sf"/>
</dbReference>
<dbReference type="InterPro" id="IPR001387">
    <property type="entry name" value="Cro/C1-type_HTH"/>
</dbReference>
<name>A0A6I2M4A8_9BACI</name>
<dbReference type="RefSeq" id="WP_154317964.1">
    <property type="nucleotide sequence ID" value="NZ_CAJGAA010000001.1"/>
</dbReference>
<dbReference type="Pfam" id="PF01381">
    <property type="entry name" value="HTH_3"/>
    <property type="match status" value="1"/>
</dbReference>
<proteinExistence type="predicted"/>
<dbReference type="GO" id="GO:0003677">
    <property type="term" value="F:DNA binding"/>
    <property type="evidence" value="ECO:0007669"/>
    <property type="project" value="InterPro"/>
</dbReference>
<comment type="caution">
    <text evidence="2">The sequence shown here is derived from an EMBL/GenBank/DDBJ whole genome shotgun (WGS) entry which is preliminary data.</text>
</comment>
<dbReference type="CDD" id="cd00093">
    <property type="entry name" value="HTH_XRE"/>
    <property type="match status" value="1"/>
</dbReference>
<dbReference type="AlphaFoldDB" id="A0A6I2M4A8"/>
<protein>
    <submittedName>
        <fullName evidence="2">Helix-turn-helix domain-containing protein</fullName>
    </submittedName>
</protein>
<reference evidence="2 3" key="1">
    <citation type="submission" date="2019-11" db="EMBL/GenBank/DDBJ databases">
        <title>Bacillus idriensis genome.</title>
        <authorList>
            <person name="Konopka E.N."/>
            <person name="Newman J.D."/>
        </authorList>
    </citation>
    <scope>NUCLEOTIDE SEQUENCE [LARGE SCALE GENOMIC DNA]</scope>
    <source>
        <strain evidence="2 3">DSM 19097</strain>
    </source>
</reference>
<dbReference type="Gene3D" id="1.10.260.40">
    <property type="entry name" value="lambda repressor-like DNA-binding domains"/>
    <property type="match status" value="1"/>
</dbReference>
<dbReference type="PROSITE" id="PS50943">
    <property type="entry name" value="HTH_CROC1"/>
    <property type="match status" value="1"/>
</dbReference>
<gene>
    <name evidence="2" type="ORF">GJU41_02995</name>
</gene>
<sequence length="80" mass="9026">MDKNLIKKIRLVFGLKQAEIAERIGKTQAYIALLEAGSIPLKKEVEMDIKRAFHSEGVTETDMVILHELGKGRANEKNTF</sequence>
<evidence type="ECO:0000313" key="3">
    <source>
        <dbReference type="Proteomes" id="UP000441585"/>
    </source>
</evidence>